<name>A0A507FDL1_9FUNG</name>
<feature type="compositionally biased region" description="Low complexity" evidence="1">
    <location>
        <begin position="157"/>
        <end position="175"/>
    </location>
</feature>
<dbReference type="Proteomes" id="UP000320333">
    <property type="component" value="Unassembled WGS sequence"/>
</dbReference>
<feature type="compositionally biased region" description="Basic residues" evidence="1">
    <location>
        <begin position="212"/>
        <end position="228"/>
    </location>
</feature>
<evidence type="ECO:0000313" key="2">
    <source>
        <dbReference type="EMBL" id="TPX73368.1"/>
    </source>
</evidence>
<gene>
    <name evidence="2" type="ORF">CcCBS67573_g05356</name>
</gene>
<dbReference type="OrthoDB" id="2161204at2759"/>
<feature type="region of interest" description="Disordered" evidence="1">
    <location>
        <begin position="1"/>
        <end position="38"/>
    </location>
</feature>
<evidence type="ECO:0000256" key="1">
    <source>
        <dbReference type="SAM" id="MobiDB-lite"/>
    </source>
</evidence>
<feature type="region of interest" description="Disordered" evidence="1">
    <location>
        <begin position="157"/>
        <end position="238"/>
    </location>
</feature>
<proteinExistence type="predicted"/>
<dbReference type="EMBL" id="QEAP01000190">
    <property type="protein sequence ID" value="TPX73368.1"/>
    <property type="molecule type" value="Genomic_DNA"/>
</dbReference>
<comment type="caution">
    <text evidence="2">The sequence shown here is derived from an EMBL/GenBank/DDBJ whole genome shotgun (WGS) entry which is preliminary data.</text>
</comment>
<evidence type="ECO:0000313" key="3">
    <source>
        <dbReference type="Proteomes" id="UP000320333"/>
    </source>
</evidence>
<protein>
    <submittedName>
        <fullName evidence="2">Uncharacterized protein</fullName>
    </submittedName>
</protein>
<feature type="compositionally biased region" description="Polar residues" evidence="1">
    <location>
        <begin position="187"/>
        <end position="209"/>
    </location>
</feature>
<feature type="compositionally biased region" description="Gly residues" evidence="1">
    <location>
        <begin position="229"/>
        <end position="238"/>
    </location>
</feature>
<sequence>MTTQVASFPHMNVHSSTWPISPKKRKGTPYRSPKATSSCDSDLSAAVFIKFPFIPYTHNNVHKESNSCKTTMRVNQIPSKNSAAPNSATFPEPRSMAPFSTRHHPSTCTNSLSDPISVVLTHDHQAKISISANVRFVGDSFHGSNRYWWTRATTIKPSPALSTSSSSSSSDSGSPTKQADTKDAENDSSGNARACPETSSLEQSPQSATRGRGGRGRGGGRGKGRGGRGRGGGWSKKL</sequence>
<reference evidence="2 3" key="1">
    <citation type="journal article" date="2019" name="Sci. Rep.">
        <title>Comparative genomics of chytrid fungi reveal insights into the obligate biotrophic and pathogenic lifestyle of Synchytrium endobioticum.</title>
        <authorList>
            <person name="van de Vossenberg B.T.L.H."/>
            <person name="Warris S."/>
            <person name="Nguyen H.D.T."/>
            <person name="van Gent-Pelzer M.P.E."/>
            <person name="Joly D.L."/>
            <person name="van de Geest H.C."/>
            <person name="Bonants P.J.M."/>
            <person name="Smith D.S."/>
            <person name="Levesque C.A."/>
            <person name="van der Lee T.A.J."/>
        </authorList>
    </citation>
    <scope>NUCLEOTIDE SEQUENCE [LARGE SCALE GENOMIC DNA]</scope>
    <source>
        <strain evidence="2 3">CBS 675.73</strain>
    </source>
</reference>
<accession>A0A507FDL1</accession>
<dbReference type="AlphaFoldDB" id="A0A507FDL1"/>
<keyword evidence="3" id="KW-1185">Reference proteome</keyword>
<organism evidence="2 3">
    <name type="scientific">Chytriomyces confervae</name>
    <dbReference type="NCBI Taxonomy" id="246404"/>
    <lineage>
        <taxon>Eukaryota</taxon>
        <taxon>Fungi</taxon>
        <taxon>Fungi incertae sedis</taxon>
        <taxon>Chytridiomycota</taxon>
        <taxon>Chytridiomycota incertae sedis</taxon>
        <taxon>Chytridiomycetes</taxon>
        <taxon>Chytridiales</taxon>
        <taxon>Chytriomycetaceae</taxon>
        <taxon>Chytriomyces</taxon>
    </lineage>
</organism>